<evidence type="ECO:0000256" key="1">
    <source>
        <dbReference type="SAM" id="MobiDB-lite"/>
    </source>
</evidence>
<accession>A0A8H3U8R6</accession>
<feature type="region of interest" description="Disordered" evidence="1">
    <location>
        <begin position="424"/>
        <end position="457"/>
    </location>
</feature>
<dbReference type="EMBL" id="WNWS01000715">
    <property type="protein sequence ID" value="KAE9964249.1"/>
    <property type="molecule type" value="Genomic_DNA"/>
</dbReference>
<evidence type="ECO:0000313" key="2">
    <source>
        <dbReference type="EMBL" id="KAE9964249.1"/>
    </source>
</evidence>
<feature type="region of interest" description="Disordered" evidence="1">
    <location>
        <begin position="182"/>
        <end position="214"/>
    </location>
</feature>
<feature type="compositionally biased region" description="Polar residues" evidence="1">
    <location>
        <begin position="235"/>
        <end position="258"/>
    </location>
</feature>
<feature type="compositionally biased region" description="Polar residues" evidence="1">
    <location>
        <begin position="809"/>
        <end position="822"/>
    </location>
</feature>
<name>A0A8H3U8R6_VENIN</name>
<dbReference type="AlphaFoldDB" id="A0A8H3U8R6"/>
<feature type="region of interest" description="Disordered" evidence="1">
    <location>
        <begin position="235"/>
        <end position="277"/>
    </location>
</feature>
<proteinExistence type="predicted"/>
<reference evidence="2 3" key="1">
    <citation type="submission" date="2018-12" db="EMBL/GenBank/DDBJ databases">
        <title>Venturia inaequalis Genome Resource.</title>
        <authorList>
            <person name="Lichtner F.J."/>
        </authorList>
    </citation>
    <scope>NUCLEOTIDE SEQUENCE [LARGE SCALE GENOMIC DNA]</scope>
    <source>
        <strain evidence="2 3">120213</strain>
    </source>
</reference>
<feature type="region of interest" description="Disordered" evidence="1">
    <location>
        <begin position="769"/>
        <end position="828"/>
    </location>
</feature>
<feature type="region of interest" description="Disordered" evidence="1">
    <location>
        <begin position="1"/>
        <end position="26"/>
    </location>
</feature>
<comment type="caution">
    <text evidence="2">The sequence shown here is derived from an EMBL/GenBank/DDBJ whole genome shotgun (WGS) entry which is preliminary data.</text>
</comment>
<evidence type="ECO:0000313" key="3">
    <source>
        <dbReference type="Proteomes" id="UP000447873"/>
    </source>
</evidence>
<dbReference type="Proteomes" id="UP000447873">
    <property type="component" value="Unassembled WGS sequence"/>
</dbReference>
<feature type="non-terminal residue" evidence="2">
    <location>
        <position position="1"/>
    </location>
</feature>
<organism evidence="2 3">
    <name type="scientific">Venturia inaequalis</name>
    <name type="common">Apple scab fungus</name>
    <dbReference type="NCBI Taxonomy" id="5025"/>
    <lineage>
        <taxon>Eukaryota</taxon>
        <taxon>Fungi</taxon>
        <taxon>Dikarya</taxon>
        <taxon>Ascomycota</taxon>
        <taxon>Pezizomycotina</taxon>
        <taxon>Dothideomycetes</taxon>
        <taxon>Pleosporomycetidae</taxon>
        <taxon>Venturiales</taxon>
        <taxon>Venturiaceae</taxon>
        <taxon>Venturia</taxon>
    </lineage>
</organism>
<feature type="compositionally biased region" description="Basic and acidic residues" evidence="1">
    <location>
        <begin position="193"/>
        <end position="206"/>
    </location>
</feature>
<feature type="region of interest" description="Disordered" evidence="1">
    <location>
        <begin position="730"/>
        <end position="756"/>
    </location>
</feature>
<sequence length="998" mass="106064">SPLAGKYDSRKARAAPPPATPVSFPDTSCFSKQSRWTDGSNPDLFRLYANSRKVVDIHSDHWEALNIRSVQIENVEDLFEAMSRGSSFIPPRSWVEPRSTGDQAITPESRVLFNSRPSPSHDHFYTLSKELLYENVDAFAALTRTTRENRPIPRLTHFRRFWEGLDSMSYYWDASADEYMPAKENETSDTTSEGDKAECVLEEHEPKKRKTWNPAEPVSTNQLLISASNSAYSNLSVQSRTHSEPSIQQPVRNDTQQEGDARKEDAQGTYRGHRIGNGAGMPEQYRIDTIRAFVEPIIWAFGFTLSPHRRQPVVAIKTLHVPVRMSGAVWRPPLAREKAKMGWLEGPVLGISCRSETDFEHRPESSLLDVLRESGALLSVAQERAREKKKEVRPGENQWWTTVARWGGGSGGEVGEAVASGAAYTDDPTGIVKDLETHPSRESRGRPTSRGAGSSRKLNAADAWKILRPGTGFWDPRVEYSAIGREAQSEYDQVFLVSSLNHHISILKLSVHSAYLEYLLTGMMPMVSPEDESWSSPEIVRSPCETNYKTVTAKANVTGIYTPPTPTDPYAHLTWEHDGVTLTYPTTYVQFFGLRGGLFTPVVTAAVTSCAVKDEVLQLGTSDPTGLIVEVPARAKIDLAHPTAVAAPPAVHSFLNAIPAISSQFSGTNVKDCAWTKIPAIRTTVTDQFTEALVPVALVPVGASSSAVATNQKVTVSVLTQVTAKQQVITVSSDKDADQANEASPTPNPEPPTINTENKATSAVVVNPSPNTAAAQPQQPPTNSPGVVSNIAGILAGGTLGAQTTGNGDNPTQGAASGTQAGSMADQGGTITAAGGVAATGLPGSQQGNGASPTPLVLNIGGQQTTIAPTVIAGSQGSPSITAFIVAPGKTLTAGGAAITIPGSVILGTSFPGTVVSAPKATGPYSGSSAPGAPLVVTIGGKATTIQPTIITGSQGPITGFVVAPGSTLFPEGSAIVISGSTFAGTTLNFDLDDVKYT</sequence>
<protein>
    <submittedName>
        <fullName evidence="2">Uncharacterized protein</fullName>
    </submittedName>
</protein>
<gene>
    <name evidence="2" type="ORF">EG328_010659</name>
</gene>
<feature type="compositionally biased region" description="Basic and acidic residues" evidence="1">
    <location>
        <begin position="433"/>
        <end position="445"/>
    </location>
</feature>